<dbReference type="AlphaFoldDB" id="A0A1E5VV15"/>
<dbReference type="GO" id="GO:0004672">
    <property type="term" value="F:protein kinase activity"/>
    <property type="evidence" value="ECO:0007669"/>
    <property type="project" value="InterPro"/>
</dbReference>
<name>A0A1E5VV15_9POAL</name>
<feature type="region of interest" description="Disordered" evidence="1">
    <location>
        <begin position="118"/>
        <end position="179"/>
    </location>
</feature>
<dbReference type="InterPro" id="IPR011009">
    <property type="entry name" value="Kinase-like_dom_sf"/>
</dbReference>
<feature type="domain" description="Protein kinase" evidence="2">
    <location>
        <begin position="1"/>
        <end position="92"/>
    </location>
</feature>
<sequence length="208" mass="22449">MAPEVARGEEQGPTADVWELGCTVLEMATGRAPWCNIGGDLLTAVHRIGYTDAVPEVPAWMSTDAKDFLARCFARNPRDRSTAEHLLEHPFLASAGCGVKAEEVAAEWLSPKSPLDAALWESDSDDEGDGMSAGPTGARRTGREAALRRGGERRATAAAGARREAAYGARPNRESSASLVQRGASVYLENRTTSCTYHHSNYFITQMH</sequence>
<dbReference type="InterPro" id="IPR052751">
    <property type="entry name" value="Plant_MAPKKK"/>
</dbReference>
<gene>
    <name evidence="3" type="ORF">BAE44_0010013</name>
</gene>
<evidence type="ECO:0000256" key="1">
    <source>
        <dbReference type="SAM" id="MobiDB-lite"/>
    </source>
</evidence>
<feature type="compositionally biased region" description="Basic and acidic residues" evidence="1">
    <location>
        <begin position="141"/>
        <end position="165"/>
    </location>
</feature>
<reference evidence="3 4" key="1">
    <citation type="submission" date="2016-09" db="EMBL/GenBank/DDBJ databases">
        <title>The draft genome of Dichanthelium oligosanthes: A C3 panicoid grass species.</title>
        <authorList>
            <person name="Studer A.J."/>
            <person name="Schnable J.C."/>
            <person name="Brutnell T.P."/>
        </authorList>
    </citation>
    <scope>NUCLEOTIDE SEQUENCE [LARGE SCALE GENOMIC DNA]</scope>
    <source>
        <strain evidence="4">cv. Kellogg 1175</strain>
        <tissue evidence="3">Leaf</tissue>
    </source>
</reference>
<proteinExistence type="predicted"/>
<dbReference type="EMBL" id="LWDX02028755">
    <property type="protein sequence ID" value="OEL28968.1"/>
    <property type="molecule type" value="Genomic_DNA"/>
</dbReference>
<dbReference type="OrthoDB" id="275301at2759"/>
<keyword evidence="4" id="KW-1185">Reference proteome</keyword>
<protein>
    <recommendedName>
        <fullName evidence="2">Protein kinase domain-containing protein</fullName>
    </recommendedName>
</protein>
<dbReference type="Proteomes" id="UP000095767">
    <property type="component" value="Unassembled WGS sequence"/>
</dbReference>
<dbReference type="STRING" id="888268.A0A1E5VV15"/>
<dbReference type="InterPro" id="IPR000719">
    <property type="entry name" value="Prot_kinase_dom"/>
</dbReference>
<evidence type="ECO:0000313" key="3">
    <source>
        <dbReference type="EMBL" id="OEL28968.1"/>
    </source>
</evidence>
<organism evidence="3 4">
    <name type="scientific">Dichanthelium oligosanthes</name>
    <dbReference type="NCBI Taxonomy" id="888268"/>
    <lineage>
        <taxon>Eukaryota</taxon>
        <taxon>Viridiplantae</taxon>
        <taxon>Streptophyta</taxon>
        <taxon>Embryophyta</taxon>
        <taxon>Tracheophyta</taxon>
        <taxon>Spermatophyta</taxon>
        <taxon>Magnoliopsida</taxon>
        <taxon>Liliopsida</taxon>
        <taxon>Poales</taxon>
        <taxon>Poaceae</taxon>
        <taxon>PACMAD clade</taxon>
        <taxon>Panicoideae</taxon>
        <taxon>Panicodae</taxon>
        <taxon>Paniceae</taxon>
        <taxon>Dichantheliinae</taxon>
        <taxon>Dichanthelium</taxon>
    </lineage>
</organism>
<dbReference type="Gene3D" id="1.10.510.10">
    <property type="entry name" value="Transferase(Phosphotransferase) domain 1"/>
    <property type="match status" value="1"/>
</dbReference>
<evidence type="ECO:0000259" key="2">
    <source>
        <dbReference type="PROSITE" id="PS50011"/>
    </source>
</evidence>
<comment type="caution">
    <text evidence="3">The sequence shown here is derived from an EMBL/GenBank/DDBJ whole genome shotgun (WGS) entry which is preliminary data.</text>
</comment>
<dbReference type="GO" id="GO:0007165">
    <property type="term" value="P:signal transduction"/>
    <property type="evidence" value="ECO:0007669"/>
    <property type="project" value="TreeGrafter"/>
</dbReference>
<dbReference type="SUPFAM" id="SSF56112">
    <property type="entry name" value="Protein kinase-like (PK-like)"/>
    <property type="match status" value="1"/>
</dbReference>
<dbReference type="Pfam" id="PF00069">
    <property type="entry name" value="Pkinase"/>
    <property type="match status" value="1"/>
</dbReference>
<dbReference type="PANTHER" id="PTHR48011:SF1">
    <property type="entry name" value="NPK1-RELATED PROTEIN KINASE-LIKE PROTEIN"/>
    <property type="match status" value="1"/>
</dbReference>
<accession>A0A1E5VV15</accession>
<dbReference type="GO" id="GO:0005524">
    <property type="term" value="F:ATP binding"/>
    <property type="evidence" value="ECO:0007669"/>
    <property type="project" value="InterPro"/>
</dbReference>
<dbReference type="PROSITE" id="PS50011">
    <property type="entry name" value="PROTEIN_KINASE_DOM"/>
    <property type="match status" value="1"/>
</dbReference>
<dbReference type="PANTHER" id="PTHR48011">
    <property type="entry name" value="CCR4-NOT TRANSCRIPTIONAL COMPLEX SUBUNIT CAF120-RELATED"/>
    <property type="match status" value="1"/>
</dbReference>
<evidence type="ECO:0000313" key="4">
    <source>
        <dbReference type="Proteomes" id="UP000095767"/>
    </source>
</evidence>